<keyword evidence="1" id="KW-1133">Transmembrane helix</keyword>
<reference evidence="2 3" key="1">
    <citation type="submission" date="2014-04" db="EMBL/GenBank/DDBJ databases">
        <authorList>
            <consortium name="DOE Joint Genome Institute"/>
            <person name="Kuo A."/>
            <person name="Kohler A."/>
            <person name="Costa M.D."/>
            <person name="Nagy L.G."/>
            <person name="Floudas D."/>
            <person name="Copeland A."/>
            <person name="Barry K.W."/>
            <person name="Cichocki N."/>
            <person name="Veneault-Fourrey C."/>
            <person name="LaButti K."/>
            <person name="Lindquist E.A."/>
            <person name="Lipzen A."/>
            <person name="Lundell T."/>
            <person name="Morin E."/>
            <person name="Murat C."/>
            <person name="Sun H."/>
            <person name="Tunlid A."/>
            <person name="Henrissat B."/>
            <person name="Grigoriev I.V."/>
            <person name="Hibbett D.S."/>
            <person name="Martin F."/>
            <person name="Nordberg H.P."/>
            <person name="Cantor M.N."/>
            <person name="Hua S.X."/>
        </authorList>
    </citation>
    <scope>NUCLEOTIDE SEQUENCE [LARGE SCALE GENOMIC DNA]</scope>
    <source>
        <strain evidence="2 3">Marx 270</strain>
    </source>
</reference>
<dbReference type="AlphaFoldDB" id="A0A0C3NQ84"/>
<dbReference type="Proteomes" id="UP000054217">
    <property type="component" value="Unassembled WGS sequence"/>
</dbReference>
<feature type="transmembrane region" description="Helical" evidence="1">
    <location>
        <begin position="20"/>
        <end position="37"/>
    </location>
</feature>
<evidence type="ECO:0000256" key="1">
    <source>
        <dbReference type="SAM" id="Phobius"/>
    </source>
</evidence>
<dbReference type="HOGENOM" id="CLU_1611464_0_0_1"/>
<protein>
    <submittedName>
        <fullName evidence="2">Uncharacterized protein</fullName>
    </submittedName>
</protein>
<organism evidence="2 3">
    <name type="scientific">Pisolithus tinctorius Marx 270</name>
    <dbReference type="NCBI Taxonomy" id="870435"/>
    <lineage>
        <taxon>Eukaryota</taxon>
        <taxon>Fungi</taxon>
        <taxon>Dikarya</taxon>
        <taxon>Basidiomycota</taxon>
        <taxon>Agaricomycotina</taxon>
        <taxon>Agaricomycetes</taxon>
        <taxon>Agaricomycetidae</taxon>
        <taxon>Boletales</taxon>
        <taxon>Sclerodermatineae</taxon>
        <taxon>Pisolithaceae</taxon>
        <taxon>Pisolithus</taxon>
    </lineage>
</organism>
<dbReference type="InParanoid" id="A0A0C3NQ84"/>
<dbReference type="EMBL" id="KN832025">
    <property type="protein sequence ID" value="KIN97735.1"/>
    <property type="molecule type" value="Genomic_DNA"/>
</dbReference>
<proteinExistence type="predicted"/>
<keyword evidence="3" id="KW-1185">Reference proteome</keyword>
<keyword evidence="1" id="KW-0812">Transmembrane</keyword>
<name>A0A0C3NQ84_PISTI</name>
<accession>A0A0C3NQ84</accession>
<reference evidence="3" key="2">
    <citation type="submission" date="2015-01" db="EMBL/GenBank/DDBJ databases">
        <title>Evolutionary Origins and Diversification of the Mycorrhizal Mutualists.</title>
        <authorList>
            <consortium name="DOE Joint Genome Institute"/>
            <consortium name="Mycorrhizal Genomics Consortium"/>
            <person name="Kohler A."/>
            <person name="Kuo A."/>
            <person name="Nagy L.G."/>
            <person name="Floudas D."/>
            <person name="Copeland A."/>
            <person name="Barry K.W."/>
            <person name="Cichocki N."/>
            <person name="Veneault-Fourrey C."/>
            <person name="LaButti K."/>
            <person name="Lindquist E.A."/>
            <person name="Lipzen A."/>
            <person name="Lundell T."/>
            <person name="Morin E."/>
            <person name="Murat C."/>
            <person name="Riley R."/>
            <person name="Ohm R."/>
            <person name="Sun H."/>
            <person name="Tunlid A."/>
            <person name="Henrissat B."/>
            <person name="Grigoriev I.V."/>
            <person name="Hibbett D.S."/>
            <person name="Martin F."/>
        </authorList>
    </citation>
    <scope>NUCLEOTIDE SEQUENCE [LARGE SCALE GENOMIC DNA]</scope>
    <source>
        <strain evidence="3">Marx 270</strain>
    </source>
</reference>
<sequence>MDGQVPSSCVVALRPSDDVASFGVQGTLLILLFYYFFRFCWNRVAVKLDVEGLTPCVLHPSHTVCCMVRSSVFVIGSHLSMQGDGDADIRYICTPLLSSSSLPGHWQHPVIIIIVSSCFKFSLPTTASQCPAHTNFVVQNIPCGNARLDHLELVCGSMRLLVGLA</sequence>
<keyword evidence="1" id="KW-0472">Membrane</keyword>
<gene>
    <name evidence="2" type="ORF">M404DRAFT_888959</name>
</gene>
<evidence type="ECO:0000313" key="3">
    <source>
        <dbReference type="Proteomes" id="UP000054217"/>
    </source>
</evidence>
<evidence type="ECO:0000313" key="2">
    <source>
        <dbReference type="EMBL" id="KIN97735.1"/>
    </source>
</evidence>